<dbReference type="PANTHER" id="PTHR13412:SF0">
    <property type="entry name" value="T-CELL IMMUNOMODULATORY PROTEIN"/>
    <property type="match status" value="1"/>
</dbReference>
<dbReference type="GeneID" id="14904790"/>
<dbReference type="EMBL" id="GL984215">
    <property type="protein sequence ID" value="EGR28699.1"/>
    <property type="molecule type" value="Genomic_DNA"/>
</dbReference>
<keyword evidence="1" id="KW-1133">Transmembrane helix</keyword>
<keyword evidence="1" id="KW-0472">Membrane</keyword>
<dbReference type="GO" id="GO:0005886">
    <property type="term" value="C:plasma membrane"/>
    <property type="evidence" value="ECO:0007669"/>
    <property type="project" value="TreeGrafter"/>
</dbReference>
<evidence type="ECO:0000313" key="2">
    <source>
        <dbReference type="EMBL" id="EGR28699.1"/>
    </source>
</evidence>
<dbReference type="Proteomes" id="UP000008983">
    <property type="component" value="Unassembled WGS sequence"/>
</dbReference>
<dbReference type="PANTHER" id="PTHR13412">
    <property type="entry name" value="T-CELL IMMUNOMODULATORY PROTEIN HOMOLOG"/>
    <property type="match status" value="1"/>
</dbReference>
<name>G0R1E2_ICHMU</name>
<keyword evidence="1" id="KW-0812">Transmembrane</keyword>
<reference evidence="2 3" key="1">
    <citation type="submission" date="2011-07" db="EMBL/GenBank/DDBJ databases">
        <authorList>
            <person name="Coyne R."/>
            <person name="Brami D."/>
            <person name="Johnson J."/>
            <person name="Hostetler J."/>
            <person name="Hannick L."/>
            <person name="Clark T."/>
            <person name="Cassidy-Hanley D."/>
            <person name="Inman J."/>
        </authorList>
    </citation>
    <scope>NUCLEOTIDE SEQUENCE [LARGE SCALE GENOMIC DNA]</scope>
    <source>
        <strain evidence="2 3">G5</strain>
    </source>
</reference>
<dbReference type="AlphaFoldDB" id="G0R1E2"/>
<organism evidence="2 3">
    <name type="scientific">Ichthyophthirius multifiliis</name>
    <name type="common">White spot disease agent</name>
    <name type="synonym">Ich</name>
    <dbReference type="NCBI Taxonomy" id="5932"/>
    <lineage>
        <taxon>Eukaryota</taxon>
        <taxon>Sar</taxon>
        <taxon>Alveolata</taxon>
        <taxon>Ciliophora</taxon>
        <taxon>Intramacronucleata</taxon>
        <taxon>Oligohymenophorea</taxon>
        <taxon>Hymenostomatida</taxon>
        <taxon>Ophryoglenina</taxon>
        <taxon>Ichthyophthirius</taxon>
    </lineage>
</organism>
<evidence type="ECO:0000256" key="1">
    <source>
        <dbReference type="SAM" id="Phobius"/>
    </source>
</evidence>
<accession>G0R1E2</accession>
<keyword evidence="3" id="KW-1185">Reference proteome</keyword>
<dbReference type="InParanoid" id="G0R1E2"/>
<gene>
    <name evidence="2" type="ORF">IMG5_169990</name>
</gene>
<sequence length="88" mass="10181">MSDCLKIIDSVKVWTPIIPNSQLIIFPFSLKQSKWEISIFIQPNEALLVVVIVTLGILAILAVIIGWHHYKEEQDDIQTQAQFFKLFR</sequence>
<dbReference type="RefSeq" id="XP_004029935.1">
    <property type="nucleotide sequence ID" value="XM_004029887.1"/>
</dbReference>
<dbReference type="InterPro" id="IPR024881">
    <property type="entry name" value="Tip"/>
</dbReference>
<protein>
    <submittedName>
        <fullName evidence="2">Uncharacterized protein</fullName>
    </submittedName>
</protein>
<dbReference type="OrthoDB" id="10022113at2759"/>
<evidence type="ECO:0000313" key="3">
    <source>
        <dbReference type="Proteomes" id="UP000008983"/>
    </source>
</evidence>
<proteinExistence type="predicted"/>
<feature type="transmembrane region" description="Helical" evidence="1">
    <location>
        <begin position="46"/>
        <end position="67"/>
    </location>
</feature>